<dbReference type="PANTHER" id="PTHR44328">
    <property type="entry name" value="GLUTATHIONE S-TRANSFERASE L1"/>
    <property type="match status" value="1"/>
</dbReference>
<dbReference type="PANTHER" id="PTHR44328:SF6">
    <property type="entry name" value="GLUTATHIONE S-TRANSFERASE L1-RELATED"/>
    <property type="match status" value="1"/>
</dbReference>
<reference evidence="2" key="1">
    <citation type="journal article" date="2020" name="bioRxiv">
        <title>Hybrid origin of Populus tomentosa Carr. identified through genome sequencing and phylogenomic analysis.</title>
        <authorList>
            <person name="An X."/>
            <person name="Gao K."/>
            <person name="Chen Z."/>
            <person name="Li J."/>
            <person name="Yang X."/>
            <person name="Yang X."/>
            <person name="Zhou J."/>
            <person name="Guo T."/>
            <person name="Zhao T."/>
            <person name="Huang S."/>
            <person name="Miao D."/>
            <person name="Khan W.U."/>
            <person name="Rao P."/>
            <person name="Ye M."/>
            <person name="Lei B."/>
            <person name="Liao W."/>
            <person name="Wang J."/>
            <person name="Ji L."/>
            <person name="Li Y."/>
            <person name="Guo B."/>
            <person name="Mustafa N.S."/>
            <person name="Li S."/>
            <person name="Yun Q."/>
            <person name="Keller S.R."/>
            <person name="Mao J."/>
            <person name="Zhang R."/>
            <person name="Strauss S.H."/>
        </authorList>
    </citation>
    <scope>NUCLEOTIDE SEQUENCE</scope>
    <source>
        <strain evidence="2">GM15</strain>
        <tissue evidence="2">Leaf</tissue>
    </source>
</reference>
<protein>
    <recommendedName>
        <fullName evidence="1">GST C-terminal domain-containing protein</fullName>
    </recommendedName>
</protein>
<name>A0A8X8C7K0_POPTO</name>
<dbReference type="InterPro" id="IPR004045">
    <property type="entry name" value="Glutathione_S-Trfase_N"/>
</dbReference>
<dbReference type="EMBL" id="JAAWWB010000032">
    <property type="protein sequence ID" value="KAG6744065.1"/>
    <property type="molecule type" value="Genomic_DNA"/>
</dbReference>
<organism evidence="2 3">
    <name type="scientific">Populus tomentosa</name>
    <name type="common">Chinese white poplar</name>
    <dbReference type="NCBI Taxonomy" id="118781"/>
    <lineage>
        <taxon>Eukaryota</taxon>
        <taxon>Viridiplantae</taxon>
        <taxon>Streptophyta</taxon>
        <taxon>Embryophyta</taxon>
        <taxon>Tracheophyta</taxon>
        <taxon>Spermatophyta</taxon>
        <taxon>Magnoliopsida</taxon>
        <taxon>eudicotyledons</taxon>
        <taxon>Gunneridae</taxon>
        <taxon>Pentapetalae</taxon>
        <taxon>rosids</taxon>
        <taxon>fabids</taxon>
        <taxon>Malpighiales</taxon>
        <taxon>Salicaceae</taxon>
        <taxon>Saliceae</taxon>
        <taxon>Populus</taxon>
    </lineage>
</organism>
<evidence type="ECO:0000313" key="3">
    <source>
        <dbReference type="Proteomes" id="UP000886885"/>
    </source>
</evidence>
<evidence type="ECO:0000259" key="1">
    <source>
        <dbReference type="PROSITE" id="PS50405"/>
    </source>
</evidence>
<dbReference type="Pfam" id="PF13417">
    <property type="entry name" value="GST_N_3"/>
    <property type="match status" value="1"/>
</dbReference>
<dbReference type="CDD" id="cd03203">
    <property type="entry name" value="GST_C_Lambda"/>
    <property type="match status" value="1"/>
</dbReference>
<sequence>MAAAALDKSVPEKLPPSLDATAEQPPLFDGTTKFVFFFFFSVAVIDSSKNFVSELVVVFVVSKVVYMLHLSICPSSLDHQEFQGLLSILYGLQDEIKLVPLILQNRPAWYSEKVYPPNKVNSSFIYASLMRPFIVIRHSYRIFQEMIHYSFIFLSIFVDNIAVPSLEHNGKITGESLDLIKYLESNFQGPSLLPEDPAKKEFAEELFSYSDTFNRTVFTSFKGDPAKEAGPAFDHLENALHKFADGPFFLGQEFSLVDIAYIPFVERFCIFLSEVFKYDITAGRPKLAAWIKELNKIEAYKQTKPDPKEMVEAYKKRFMA</sequence>
<gene>
    <name evidence="2" type="ORF">POTOM_052774</name>
</gene>
<dbReference type="Pfam" id="PF13410">
    <property type="entry name" value="GST_C_2"/>
    <property type="match status" value="1"/>
</dbReference>
<dbReference type="OrthoDB" id="4951845at2759"/>
<dbReference type="InterPro" id="IPR044629">
    <property type="entry name" value="GSTL1/2/3"/>
</dbReference>
<feature type="domain" description="GST C-terminal" evidence="1">
    <location>
        <begin position="196"/>
        <end position="318"/>
    </location>
</feature>
<dbReference type="InterPro" id="IPR010987">
    <property type="entry name" value="Glutathione-S-Trfase_C-like"/>
</dbReference>
<dbReference type="PROSITE" id="PS50405">
    <property type="entry name" value="GST_CTER"/>
    <property type="match status" value="1"/>
</dbReference>
<keyword evidence="3" id="KW-1185">Reference proteome</keyword>
<dbReference type="AlphaFoldDB" id="A0A8X8C7K0"/>
<dbReference type="FunFam" id="1.20.1050.10:FF:000041">
    <property type="entry name" value="Lambda class glutathione S-transferase"/>
    <property type="match status" value="1"/>
</dbReference>
<accession>A0A8X8C7K0</accession>
<dbReference type="GO" id="GO:0004364">
    <property type="term" value="F:glutathione transferase activity"/>
    <property type="evidence" value="ECO:0007669"/>
    <property type="project" value="InterPro"/>
</dbReference>
<dbReference type="Proteomes" id="UP000886885">
    <property type="component" value="Chromosome 16D"/>
</dbReference>
<proteinExistence type="predicted"/>
<comment type="caution">
    <text evidence="2">The sequence shown here is derived from an EMBL/GenBank/DDBJ whole genome shotgun (WGS) entry which is preliminary data.</text>
</comment>
<evidence type="ECO:0000313" key="2">
    <source>
        <dbReference type="EMBL" id="KAG6744065.1"/>
    </source>
</evidence>